<keyword evidence="3" id="KW-0238">DNA-binding</keyword>
<dbReference type="InterPro" id="IPR020449">
    <property type="entry name" value="Tscrpt_reg_AraC-type_HTH"/>
</dbReference>
<sequence length="258" mass="30219">MDFTLNFCEYNRSNSDYDRIFRPEGSGDFLFLLFKTPMKIYLGGQLTVTRDNACIFYIPGNPQHYQAVRKFRNSYVHFSCGENLAKRFGLPCNEIFYPSDCQEIDHCIQKLQHEYLNREVFSRDYEYALLCQLMITASRELRSTDTGKSADSELCSLFQKIRLEMLTNYEKPWTTEKLCAMANLEKSQFYSCYRNFFDSTPHADLNLLRLEKAKNLLTNEALPVQQVALLCGFSNLSHFSRYFRKNCGCSPSEWARRP</sequence>
<keyword evidence="1" id="KW-0963">Cytoplasm</keyword>
<evidence type="ECO:0000256" key="3">
    <source>
        <dbReference type="ARBA" id="ARBA00023125"/>
    </source>
</evidence>
<organism evidence="7 8">
    <name type="scientific">Blautia obeum</name>
    <dbReference type="NCBI Taxonomy" id="40520"/>
    <lineage>
        <taxon>Bacteria</taxon>
        <taxon>Bacillati</taxon>
        <taxon>Bacillota</taxon>
        <taxon>Clostridia</taxon>
        <taxon>Lachnospirales</taxon>
        <taxon>Lachnospiraceae</taxon>
        <taxon>Blautia</taxon>
    </lineage>
</organism>
<dbReference type="InterPro" id="IPR018060">
    <property type="entry name" value="HTH_AraC"/>
</dbReference>
<keyword evidence="2" id="KW-0805">Transcription regulation</keyword>
<dbReference type="SUPFAM" id="SSF51215">
    <property type="entry name" value="Regulatory protein AraC"/>
    <property type="match status" value="1"/>
</dbReference>
<dbReference type="GO" id="GO:0003700">
    <property type="term" value="F:DNA-binding transcription factor activity"/>
    <property type="evidence" value="ECO:0007669"/>
    <property type="project" value="InterPro"/>
</dbReference>
<dbReference type="PANTHER" id="PTHR46796">
    <property type="entry name" value="HTH-TYPE TRANSCRIPTIONAL ACTIVATOR RHAS-RELATED"/>
    <property type="match status" value="1"/>
</dbReference>
<evidence type="ECO:0000256" key="2">
    <source>
        <dbReference type="ARBA" id="ARBA00023015"/>
    </source>
</evidence>
<dbReference type="SMART" id="SM00342">
    <property type="entry name" value="HTH_ARAC"/>
    <property type="match status" value="1"/>
</dbReference>
<dbReference type="InterPro" id="IPR037923">
    <property type="entry name" value="HTH-like"/>
</dbReference>
<dbReference type="Proteomes" id="UP000253208">
    <property type="component" value="Unassembled WGS sequence"/>
</dbReference>
<keyword evidence="4" id="KW-0010">Activator</keyword>
<dbReference type="RefSeq" id="WP_114001830.1">
    <property type="nucleotide sequence ID" value="NZ_PSQG01000005.1"/>
</dbReference>
<evidence type="ECO:0000259" key="6">
    <source>
        <dbReference type="PROSITE" id="PS01124"/>
    </source>
</evidence>
<evidence type="ECO:0000313" key="7">
    <source>
        <dbReference type="EMBL" id="RCH45256.1"/>
    </source>
</evidence>
<comment type="caution">
    <text evidence="7">The sequence shown here is derived from an EMBL/GenBank/DDBJ whole genome shotgun (WGS) entry which is preliminary data.</text>
</comment>
<evidence type="ECO:0000256" key="5">
    <source>
        <dbReference type="ARBA" id="ARBA00023163"/>
    </source>
</evidence>
<evidence type="ECO:0000256" key="4">
    <source>
        <dbReference type="ARBA" id="ARBA00023159"/>
    </source>
</evidence>
<evidence type="ECO:0000256" key="1">
    <source>
        <dbReference type="ARBA" id="ARBA00022490"/>
    </source>
</evidence>
<dbReference type="InterPro" id="IPR050204">
    <property type="entry name" value="AraC_XylS_family_regulators"/>
</dbReference>
<dbReference type="PRINTS" id="PR00032">
    <property type="entry name" value="HTHARAC"/>
</dbReference>
<evidence type="ECO:0000313" key="8">
    <source>
        <dbReference type="Proteomes" id="UP000253208"/>
    </source>
</evidence>
<dbReference type="InterPro" id="IPR009057">
    <property type="entry name" value="Homeodomain-like_sf"/>
</dbReference>
<dbReference type="InterPro" id="IPR018062">
    <property type="entry name" value="HTH_AraC-typ_CS"/>
</dbReference>
<name>A0A367G586_9FIRM</name>
<gene>
    <name evidence="7" type="ORF">C4886_04945</name>
</gene>
<dbReference type="AlphaFoldDB" id="A0A367G586"/>
<dbReference type="Gene3D" id="1.10.10.60">
    <property type="entry name" value="Homeodomain-like"/>
    <property type="match status" value="1"/>
</dbReference>
<dbReference type="SUPFAM" id="SSF46689">
    <property type="entry name" value="Homeodomain-like"/>
    <property type="match status" value="1"/>
</dbReference>
<dbReference type="PANTHER" id="PTHR46796:SF13">
    <property type="entry name" value="HTH-TYPE TRANSCRIPTIONAL ACTIVATOR RHAS"/>
    <property type="match status" value="1"/>
</dbReference>
<keyword evidence="5" id="KW-0804">Transcription</keyword>
<dbReference type="Pfam" id="PF12833">
    <property type="entry name" value="HTH_18"/>
    <property type="match status" value="1"/>
</dbReference>
<accession>A0A367G586</accession>
<dbReference type="PROSITE" id="PS00041">
    <property type="entry name" value="HTH_ARAC_FAMILY_1"/>
    <property type="match status" value="1"/>
</dbReference>
<dbReference type="EMBL" id="PSQG01000005">
    <property type="protein sequence ID" value="RCH45256.1"/>
    <property type="molecule type" value="Genomic_DNA"/>
</dbReference>
<feature type="domain" description="HTH araC/xylS-type" evidence="6">
    <location>
        <begin position="159"/>
        <end position="257"/>
    </location>
</feature>
<protein>
    <submittedName>
        <fullName evidence="7">AraC family transcriptional regulator</fullName>
    </submittedName>
</protein>
<dbReference type="GO" id="GO:0043565">
    <property type="term" value="F:sequence-specific DNA binding"/>
    <property type="evidence" value="ECO:0007669"/>
    <property type="project" value="InterPro"/>
</dbReference>
<proteinExistence type="predicted"/>
<reference evidence="7 8" key="1">
    <citation type="submission" date="2018-02" db="EMBL/GenBank/DDBJ databases">
        <title>Complete genome sequencing of Faecalibacterium prausnitzii strains isolated from the human gut.</title>
        <authorList>
            <person name="Fitzgerald B.C."/>
            <person name="Shkoporov A.N."/>
            <person name="Ross P.R."/>
            <person name="Hill C."/>
        </authorList>
    </citation>
    <scope>NUCLEOTIDE SEQUENCE [LARGE SCALE GENOMIC DNA]</scope>
    <source>
        <strain evidence="7 8">APC942/31-1</strain>
    </source>
</reference>
<dbReference type="PROSITE" id="PS01124">
    <property type="entry name" value="HTH_ARAC_FAMILY_2"/>
    <property type="match status" value="1"/>
</dbReference>